<proteinExistence type="predicted"/>
<dbReference type="AlphaFoldDB" id="V6S8E3"/>
<dbReference type="RefSeq" id="WP_023570117.1">
    <property type="nucleotide sequence ID" value="NZ_AVBI01000012.1"/>
</dbReference>
<dbReference type="STRING" id="1341154.FCR2A7T_09520"/>
<gene>
    <name evidence="2" type="ORF">IP98_02090</name>
</gene>
<evidence type="ECO:0000313" key="2">
    <source>
        <dbReference type="EMBL" id="TWI10743.1"/>
    </source>
</evidence>
<keyword evidence="3" id="KW-1185">Reference proteome</keyword>
<reference evidence="2 3" key="1">
    <citation type="journal article" date="2015" name="Stand. Genomic Sci.">
        <title>Genomic Encyclopedia of Bacterial and Archaeal Type Strains, Phase III: the genomes of soil and plant-associated and newly described type strains.</title>
        <authorList>
            <person name="Whitman W.B."/>
            <person name="Woyke T."/>
            <person name="Klenk H.P."/>
            <person name="Zhou Y."/>
            <person name="Lilburn T.G."/>
            <person name="Beck B.J."/>
            <person name="De Vos P."/>
            <person name="Vandamme P."/>
            <person name="Eisen J.A."/>
            <person name="Garrity G."/>
            <person name="Hugenholtz P."/>
            <person name="Kyrpides N.C."/>
        </authorList>
    </citation>
    <scope>NUCLEOTIDE SEQUENCE [LARGE SCALE GENOMIC DNA]</scope>
    <source>
        <strain evidence="2 3">CGMCC 1.7270</strain>
    </source>
</reference>
<dbReference type="EMBL" id="VLKQ01000009">
    <property type="protein sequence ID" value="TWI10743.1"/>
    <property type="molecule type" value="Genomic_DNA"/>
</dbReference>
<comment type="caution">
    <text evidence="2">The sequence shown here is derived from an EMBL/GenBank/DDBJ whole genome shotgun (WGS) entry which is preliminary data.</text>
</comment>
<feature type="signal peptide" evidence="1">
    <location>
        <begin position="1"/>
        <end position="21"/>
    </location>
</feature>
<accession>V6S8E3</accession>
<dbReference type="OrthoDB" id="982449at2"/>
<feature type="chain" id="PRO_5030178856" evidence="1">
    <location>
        <begin position="22"/>
        <end position="191"/>
    </location>
</feature>
<keyword evidence="1" id="KW-0732">Signal</keyword>
<name>V6S8E3_9FLAO</name>
<dbReference type="Proteomes" id="UP000319848">
    <property type="component" value="Unassembled WGS sequence"/>
</dbReference>
<evidence type="ECO:0000256" key="1">
    <source>
        <dbReference type="SAM" id="SignalP"/>
    </source>
</evidence>
<organism evidence="2 3">
    <name type="scientific">Flavobacterium cauense R2A-7</name>
    <dbReference type="NCBI Taxonomy" id="1341154"/>
    <lineage>
        <taxon>Bacteria</taxon>
        <taxon>Pseudomonadati</taxon>
        <taxon>Bacteroidota</taxon>
        <taxon>Flavobacteriia</taxon>
        <taxon>Flavobacteriales</taxon>
        <taxon>Flavobacteriaceae</taxon>
        <taxon>Flavobacterium</taxon>
    </lineage>
</organism>
<protein>
    <submittedName>
        <fullName evidence="2">Uncharacterized protein</fullName>
    </submittedName>
</protein>
<evidence type="ECO:0000313" key="3">
    <source>
        <dbReference type="Proteomes" id="UP000319848"/>
    </source>
</evidence>
<sequence>MKNRIALLLLLAASFVSELYAQDLASLKTEAKKTYEASANLNFDAIFEHTYPKVFDIVPKEQMKEMFDQMMANENFSIKLIPVAPNFKFGEIKKIDNKFFCVVEHDNAMTMKFNKPMENAENLTETFKTSMKADDVTYDKATNTFSIKMRSTMIAVADELTKNKWKFLNNDKSGQLFSMIFNEKTKTELGF</sequence>